<dbReference type="EMBL" id="BBWU01000025">
    <property type="protein sequence ID" value="GAO39128.1"/>
    <property type="molecule type" value="Genomic_DNA"/>
</dbReference>
<dbReference type="InterPro" id="IPR010466">
    <property type="entry name" value="DUF1058"/>
</dbReference>
<feature type="chain" id="PRO_5002429236" description="SH3b domain-containing protein" evidence="1">
    <location>
        <begin position="21"/>
        <end position="158"/>
    </location>
</feature>
<evidence type="ECO:0000313" key="2">
    <source>
        <dbReference type="EMBL" id="GAO39128.1"/>
    </source>
</evidence>
<organism evidence="2 3">
    <name type="scientific">Sphingomonas changbaiensis NBRC 104936</name>
    <dbReference type="NCBI Taxonomy" id="1219043"/>
    <lineage>
        <taxon>Bacteria</taxon>
        <taxon>Pseudomonadati</taxon>
        <taxon>Pseudomonadota</taxon>
        <taxon>Alphaproteobacteria</taxon>
        <taxon>Sphingomonadales</taxon>
        <taxon>Sphingomonadaceae</taxon>
        <taxon>Sphingomonas</taxon>
    </lineage>
</organism>
<dbReference type="OrthoDB" id="9810773at2"/>
<keyword evidence="1" id="KW-0732">Signal</keyword>
<feature type="signal peptide" evidence="1">
    <location>
        <begin position="1"/>
        <end position="20"/>
    </location>
</feature>
<dbReference type="Gene3D" id="2.30.30.40">
    <property type="entry name" value="SH3 Domains"/>
    <property type="match status" value="1"/>
</dbReference>
<dbReference type="Proteomes" id="UP000033202">
    <property type="component" value="Unassembled WGS sequence"/>
</dbReference>
<name>A0A0E9MNP4_9SPHN</name>
<dbReference type="AlphaFoldDB" id="A0A0E9MNP4"/>
<dbReference type="RefSeq" id="WP_046347949.1">
    <property type="nucleotide sequence ID" value="NZ_BBWU01000025.1"/>
</dbReference>
<keyword evidence="3" id="KW-1185">Reference proteome</keyword>
<sequence length="158" mass="17479">MLKPIAAALLALIVTNQAAAQDKTPPYWASIVPSKARIRTGPGRNFPAVWLYQRRGLPVKVIATFPSWRKIQDPDGAQGWMQSNMLSDDRTGMVKDGVTPMRARPDADAAIVWRAEPGVVGRLRKCRDGWCDFDVNGRRGWIEATHLWGVATGEKVEG</sequence>
<evidence type="ECO:0008006" key="4">
    <source>
        <dbReference type="Google" id="ProtNLM"/>
    </source>
</evidence>
<evidence type="ECO:0000256" key="1">
    <source>
        <dbReference type="SAM" id="SignalP"/>
    </source>
</evidence>
<accession>A0A0E9MNP4</accession>
<protein>
    <recommendedName>
        <fullName evidence="4">SH3b domain-containing protein</fullName>
    </recommendedName>
</protein>
<proteinExistence type="predicted"/>
<gene>
    <name evidence="2" type="ORF">SCH01S_25_01090</name>
</gene>
<comment type="caution">
    <text evidence="2">The sequence shown here is derived from an EMBL/GenBank/DDBJ whole genome shotgun (WGS) entry which is preliminary data.</text>
</comment>
<evidence type="ECO:0000313" key="3">
    <source>
        <dbReference type="Proteomes" id="UP000033202"/>
    </source>
</evidence>
<dbReference type="Pfam" id="PF06347">
    <property type="entry name" value="SH3_4"/>
    <property type="match status" value="2"/>
</dbReference>
<reference evidence="2 3" key="1">
    <citation type="submission" date="2015-04" db="EMBL/GenBank/DDBJ databases">
        <title>Whole genome shotgun sequence of Sphingomonas changbaiensis NBRC 104936.</title>
        <authorList>
            <person name="Katano-Makiyama Y."/>
            <person name="Hosoyama A."/>
            <person name="Hashimoto M."/>
            <person name="Noguchi M."/>
            <person name="Tsuchikane K."/>
            <person name="Ohji S."/>
            <person name="Yamazoe A."/>
            <person name="Ichikawa N."/>
            <person name="Kimura A."/>
            <person name="Fujita N."/>
        </authorList>
    </citation>
    <scope>NUCLEOTIDE SEQUENCE [LARGE SCALE GENOMIC DNA]</scope>
    <source>
        <strain evidence="2 3">NBRC 104936</strain>
    </source>
</reference>
<dbReference type="STRING" id="1219043.SCH01S_25_01090"/>